<dbReference type="AlphaFoldDB" id="A0A0K6FYG1"/>
<evidence type="ECO:0000313" key="3">
    <source>
        <dbReference type="Proteomes" id="UP000044841"/>
    </source>
</evidence>
<feature type="compositionally biased region" description="Polar residues" evidence="1">
    <location>
        <begin position="15"/>
        <end position="32"/>
    </location>
</feature>
<sequence>MGRYIPGGSRRVGDQGNQPQSQAVELSEGNNVDSDDSGGIEQNAELEKQSSNPKSKFRLESESESKSQSESDSRLKPKPKSESYAHRHQEHGQDYVTFAAEEIDAMSREDLAWHLKALQSGRSGDKVKEESKSADLTPTKHPNVNPNTVFPAANELSEWECHNAVVSDGTGELGRN</sequence>
<gene>
    <name evidence="2" type="ORF">RSOLAG22IIIB_09376</name>
</gene>
<accession>A0A0K6FYG1</accession>
<feature type="region of interest" description="Disordered" evidence="1">
    <location>
        <begin position="119"/>
        <end position="148"/>
    </location>
</feature>
<organism evidence="2 3">
    <name type="scientific">Rhizoctonia solani</name>
    <dbReference type="NCBI Taxonomy" id="456999"/>
    <lineage>
        <taxon>Eukaryota</taxon>
        <taxon>Fungi</taxon>
        <taxon>Dikarya</taxon>
        <taxon>Basidiomycota</taxon>
        <taxon>Agaricomycotina</taxon>
        <taxon>Agaricomycetes</taxon>
        <taxon>Cantharellales</taxon>
        <taxon>Ceratobasidiaceae</taxon>
        <taxon>Rhizoctonia</taxon>
    </lineage>
</organism>
<reference evidence="2 3" key="1">
    <citation type="submission" date="2015-07" db="EMBL/GenBank/DDBJ databases">
        <authorList>
            <person name="Noorani M."/>
        </authorList>
    </citation>
    <scope>NUCLEOTIDE SEQUENCE [LARGE SCALE GENOMIC DNA]</scope>
    <source>
        <strain evidence="2">BBA 69670</strain>
    </source>
</reference>
<feature type="compositionally biased region" description="Polar residues" evidence="1">
    <location>
        <begin position="134"/>
        <end position="148"/>
    </location>
</feature>
<dbReference type="EMBL" id="CYGV01001220">
    <property type="protein sequence ID" value="CUA71153.1"/>
    <property type="molecule type" value="Genomic_DNA"/>
</dbReference>
<feature type="compositionally biased region" description="Basic and acidic residues" evidence="1">
    <location>
        <begin position="123"/>
        <end position="133"/>
    </location>
</feature>
<evidence type="ECO:0000313" key="2">
    <source>
        <dbReference type="EMBL" id="CUA71153.1"/>
    </source>
</evidence>
<keyword evidence="3" id="KW-1185">Reference proteome</keyword>
<feature type="region of interest" description="Disordered" evidence="1">
    <location>
        <begin position="1"/>
        <end position="93"/>
    </location>
</feature>
<feature type="compositionally biased region" description="Basic and acidic residues" evidence="1">
    <location>
        <begin position="57"/>
        <end position="93"/>
    </location>
</feature>
<name>A0A0K6FYG1_9AGAM</name>
<proteinExistence type="predicted"/>
<dbReference type="Proteomes" id="UP000044841">
    <property type="component" value="Unassembled WGS sequence"/>
</dbReference>
<evidence type="ECO:0000256" key="1">
    <source>
        <dbReference type="SAM" id="MobiDB-lite"/>
    </source>
</evidence>
<protein>
    <submittedName>
        <fullName evidence="2">Uncharacterized protein</fullName>
    </submittedName>
</protein>